<dbReference type="EMBL" id="CM051403">
    <property type="protein sequence ID" value="KAJ4707992.1"/>
    <property type="molecule type" value="Genomic_DNA"/>
</dbReference>
<protein>
    <submittedName>
        <fullName evidence="1">Enhancer of polycomb-like</fullName>
    </submittedName>
</protein>
<name>A0ACC1X9G0_MELAZ</name>
<evidence type="ECO:0000313" key="2">
    <source>
        <dbReference type="Proteomes" id="UP001164539"/>
    </source>
</evidence>
<keyword evidence="2" id="KW-1185">Reference proteome</keyword>
<proteinExistence type="predicted"/>
<organism evidence="1 2">
    <name type="scientific">Melia azedarach</name>
    <name type="common">Chinaberry tree</name>
    <dbReference type="NCBI Taxonomy" id="155640"/>
    <lineage>
        <taxon>Eukaryota</taxon>
        <taxon>Viridiplantae</taxon>
        <taxon>Streptophyta</taxon>
        <taxon>Embryophyta</taxon>
        <taxon>Tracheophyta</taxon>
        <taxon>Spermatophyta</taxon>
        <taxon>Magnoliopsida</taxon>
        <taxon>eudicotyledons</taxon>
        <taxon>Gunneridae</taxon>
        <taxon>Pentapetalae</taxon>
        <taxon>rosids</taxon>
        <taxon>malvids</taxon>
        <taxon>Sapindales</taxon>
        <taxon>Meliaceae</taxon>
        <taxon>Melia</taxon>
    </lineage>
</organism>
<dbReference type="Proteomes" id="UP001164539">
    <property type="component" value="Chromosome 10"/>
</dbReference>
<accession>A0ACC1X9G0</accession>
<comment type="caution">
    <text evidence="1">The sequence shown here is derived from an EMBL/GenBank/DDBJ whole genome shotgun (WGS) entry which is preliminary data.</text>
</comment>
<gene>
    <name evidence="1" type="ORF">OWV82_018019</name>
</gene>
<sequence>MENIVGNSDGAEIPKKSRSLDLKSLYKSKISMESQQNNKDVKRKISKEDGNDEKSNKRKKNSKTVSISSLKNVDNSKRSVDEVYNGVSLGSHDLKDSKLGLNNNSGSGFNGISFSLDDSVIRIPKRKRGFVGRKKVGLTQVSKAPEHSCSKVSTIDQVAKVTGDDSATRDNSPHDLDLHIESSMDLGERFEPPKIKCKKGFDDFKENRNGELNSTRNMKEKGENAHHMVISNGESSLKKEKGNSESNLNQHPKGEGGHADYPVVNNGDSSLKKPDRVSNSSLSQCLKEKDGGVRHSEVNKNDSSSKKSKRNNSKRKVSAQDNRIVIKVDEPLKDTSVKACDNLLEDEENLEENAAMMLSSRFDPSCTGFSSNGKSTASTNGLSSLVSSERDFGSNESSLLDAAGRALRPRTHHKERGHSRKRRHYYEIFCGDLDGNWVLNRRIKVFWPLDQCWYYGLVDDYDKEKKLHHVKYDDRDEEWINLENERFKLLLLPSEVPGKAGCRRSRVREKSLDEGKGSLNSGEEKEKGKLTTEDDDFMGSYMDSEPIISWLARSTRRVKSSPFPATKKQKKSDLSQTSEPPFMTGGIESAHGWLDAGFKKNKSSSKPEMLDRFADGVRGEESVSESPSCFKDSKLPIVYYRRRFRKTGSSLCSTSSGNHVSRSTPASVASLAPSIDGFSVSSEHDICWKMEVPDGALRSTSNEGVGLTVPLIDSRQVRFELSFPVTSSLNHSFGAENLWLFQAVLLLRYGTLMTLWPNVHLEMLFVDNVVGLRYFLFEGCLKQAVDCVFLVLTLFHQPDEQGNCADQQLPLTSIRFNFSCIQNLRKQFVFAFYNFAKVKNSTWRCVDFKLKTRCLISRQLPLSECTYDNIKALQDGGNQLYTTSVCLDNSSTKVLQRMSRQDVTLMGVSRESTRVKVSHFSSNLDKKGRNLPPFSLSFAAAPTFFISLHLKLLMEHSVAHMSFQGHDPTKRPESDDFSMVEGSYSLEYCLNKDSEGTCENNVPESTLENNVKVMSKEATSGRCLPVAKLELEAVSPSVCGNGPLIRSPQKYGNGDLNAAVTSTSSQDPEDIESEVIVPLQKWQGHDLKSEQRFSSPGPPGDCEKTDIAYQSPLNGMRVEIPTFDQFEKHVAREYHSAQRPTDSNWNMNGGIIPSPNPTAPRSAGHRNRSSSSFGYLTHGWSDGKADNVHNNFGNGPKKPRTQVSYSLPFGGLDYSSKSRVHHPKTLPHTRIRRANEKRLSDVSRGSKKKLELLSCDANVLVTAGDRGWRECGAQIVLELFDHNEWKLAVKFSGTTRYSYKAHQFLQPGSTNRYTHAMMWKGGKDWTLEFPDRSQWALFKEMHEECYNRNVRAASVKNIPIPGVRLIEDSDDNGAEVAFARSSSKYFRQAEKDVEMALDPLRILYDMDSDDEQWILKIHSASEADNCGLWDISEELFEKTMDMFEKAAYSQQRDQFTSDEIDELMAGVGSMEAVKVIYEHWQQKRQKKGMPLIRHLQPPLWERYQQQLKEWEQAASKTNAIILNGCHGKVAPIEKPPMFAFCLKPRGLEVPNRGSKQRSHRKISVSGKSNSMIGDPDVFHTFGRRLNGFPFGDEKVFYPGYNYEYLDDSPLSQMSPRVFSPRLFSPRDVGSIGYFSMNSDGLDRNQYQKLQRNKSKKFGLFESSYDPQMVASYNQRLMGKKNGIYRWNVGYSEWPSQRYFHSDGSQRHGPEQLDCSDLDEFRLRDASGAAQHARNMAKLKREKAQRLLYRADLAIHKAVNALMIAEAIKASFDDVNSDG</sequence>
<evidence type="ECO:0000313" key="1">
    <source>
        <dbReference type="EMBL" id="KAJ4707992.1"/>
    </source>
</evidence>
<reference evidence="1 2" key="1">
    <citation type="journal article" date="2023" name="Science">
        <title>Complex scaffold remodeling in plant triterpene biosynthesis.</title>
        <authorList>
            <person name="De La Pena R."/>
            <person name="Hodgson H."/>
            <person name="Liu J.C."/>
            <person name="Stephenson M.J."/>
            <person name="Martin A.C."/>
            <person name="Owen C."/>
            <person name="Harkess A."/>
            <person name="Leebens-Mack J."/>
            <person name="Jimenez L.E."/>
            <person name="Osbourn A."/>
            <person name="Sattely E.S."/>
        </authorList>
    </citation>
    <scope>NUCLEOTIDE SEQUENCE [LARGE SCALE GENOMIC DNA]</scope>
    <source>
        <strain evidence="2">cv. JPN11</strain>
        <tissue evidence="1">Leaf</tissue>
    </source>
</reference>